<feature type="domain" description="PaRep2b" evidence="1">
    <location>
        <begin position="240"/>
        <end position="403"/>
    </location>
</feature>
<comment type="caution">
    <text evidence="2">The sequence shown here is derived from an EMBL/GenBank/DDBJ whole genome shotgun (WGS) entry which is preliminary data.</text>
</comment>
<dbReference type="EMBL" id="NMUF01000063">
    <property type="protein sequence ID" value="RFA95093.1"/>
    <property type="molecule type" value="Genomic_DNA"/>
</dbReference>
<evidence type="ECO:0000313" key="4">
    <source>
        <dbReference type="Proteomes" id="UP000256877"/>
    </source>
</evidence>
<dbReference type="Proteomes" id="UP000256877">
    <property type="component" value="Unassembled WGS sequence"/>
</dbReference>
<name>A0A371QUI2_9CREN</name>
<accession>A0A371QUI2</accession>
<dbReference type="Proteomes" id="UP000257123">
    <property type="component" value="Unassembled WGS sequence"/>
</dbReference>
<dbReference type="RefSeq" id="WP_116422028.1">
    <property type="nucleotide sequence ID" value="NZ_NMUE01000065.1"/>
</dbReference>
<dbReference type="AlphaFoldDB" id="A0A371QUI2"/>
<evidence type="ECO:0000313" key="5">
    <source>
        <dbReference type="Proteomes" id="UP000257123"/>
    </source>
</evidence>
<dbReference type="InterPro" id="IPR011689">
    <property type="entry name" value="PaRep2b"/>
</dbReference>
<evidence type="ECO:0000313" key="2">
    <source>
        <dbReference type="EMBL" id="RFA93304.1"/>
    </source>
</evidence>
<reference evidence="4 5" key="1">
    <citation type="submission" date="2017-07" db="EMBL/GenBank/DDBJ databases">
        <title>Draft genome sequence of aerobic hyperthermophilic archaea, Pyrobaculum aerophilum YKB31 and YKB32.</title>
        <authorList>
            <person name="Mochizuki T."/>
            <person name="Berliner A.J."/>
            <person name="Yoshida-Takashima Y."/>
            <person name="Takaki Y."/>
            <person name="Nunoura T."/>
            <person name="Takai K."/>
        </authorList>
    </citation>
    <scope>NUCLEOTIDE SEQUENCE [LARGE SCALE GENOMIC DNA]</scope>
    <source>
        <strain evidence="2 5">YKB31</strain>
        <strain evidence="3 4">YKB32</strain>
    </source>
</reference>
<dbReference type="EMBL" id="NMUE01000065">
    <property type="protein sequence ID" value="RFA93304.1"/>
    <property type="molecule type" value="Genomic_DNA"/>
</dbReference>
<evidence type="ECO:0000313" key="3">
    <source>
        <dbReference type="EMBL" id="RFA95093.1"/>
    </source>
</evidence>
<sequence>MFATAWAELSRLYRFGIEHGLYADHIFNKLEGIRKYVEEYVEKLRIEYTLYSPQGVDPWVEVRFRDDRGSEVAHINIRWDQNKLHAHFAGVREKAERLASILSALGAGAEVREYGKYWRIRLTTDSITAIRRAEWLEAVRALVEELHRRGVINEEQKGRLLTEINAGPNVVEIAGVEMSVRQEAAGKFKRLEIMYQPRSANAFDAAVKALRDTGFEEGVHIITKRPEGGEKGYIRLKLPAGLWRLVELSRQGVDWADKALRRLEEIAKARGFYDLLEEYLRRAIEAETVDPRGLVAEDAERGIKAVIKDVRVMREGGRPRVVVEYEVGGDVKSFSFIWGVRKGGGIVAGLDLNDEKALMMAALLGDKAIRGKKGHMTLSAKHLFALARLRGIGWELLRWYAEVMREHR</sequence>
<feature type="domain" description="PaRep2b" evidence="1">
    <location>
        <begin position="1"/>
        <end position="229"/>
    </location>
</feature>
<organism evidence="2 5">
    <name type="scientific">Pyrobaculum aerophilum</name>
    <dbReference type="NCBI Taxonomy" id="13773"/>
    <lineage>
        <taxon>Archaea</taxon>
        <taxon>Thermoproteota</taxon>
        <taxon>Thermoprotei</taxon>
        <taxon>Thermoproteales</taxon>
        <taxon>Thermoproteaceae</taxon>
        <taxon>Pyrobaculum</taxon>
    </lineage>
</organism>
<proteinExistence type="predicted"/>
<evidence type="ECO:0000259" key="1">
    <source>
        <dbReference type="Pfam" id="PF07775"/>
    </source>
</evidence>
<protein>
    <recommendedName>
        <fullName evidence="1">PaRep2b domain-containing protein</fullName>
    </recommendedName>
</protein>
<dbReference type="Pfam" id="PF07775">
    <property type="entry name" value="PaRep2b"/>
    <property type="match status" value="2"/>
</dbReference>
<gene>
    <name evidence="2" type="ORF">CGL51_13150</name>
    <name evidence="3" type="ORF">CGL52_13350</name>
</gene>